<dbReference type="AlphaFoldDB" id="A0AAD7HLH7"/>
<evidence type="ECO:0000259" key="1">
    <source>
        <dbReference type="Pfam" id="PF09791"/>
    </source>
</evidence>
<keyword evidence="3" id="KW-1185">Reference proteome</keyword>
<dbReference type="Proteomes" id="UP001215280">
    <property type="component" value="Unassembled WGS sequence"/>
</dbReference>
<organism evidence="2 3">
    <name type="scientific">Mycena maculata</name>
    <dbReference type="NCBI Taxonomy" id="230809"/>
    <lineage>
        <taxon>Eukaryota</taxon>
        <taxon>Fungi</taxon>
        <taxon>Dikarya</taxon>
        <taxon>Basidiomycota</taxon>
        <taxon>Agaricomycotina</taxon>
        <taxon>Agaricomycetes</taxon>
        <taxon>Agaricomycetidae</taxon>
        <taxon>Agaricales</taxon>
        <taxon>Marasmiineae</taxon>
        <taxon>Mycenaceae</taxon>
        <taxon>Mycena</taxon>
    </lineage>
</organism>
<reference evidence="2" key="1">
    <citation type="submission" date="2023-03" db="EMBL/GenBank/DDBJ databases">
        <title>Massive genome expansion in bonnet fungi (Mycena s.s.) driven by repeated elements and novel gene families across ecological guilds.</title>
        <authorList>
            <consortium name="Lawrence Berkeley National Laboratory"/>
            <person name="Harder C.B."/>
            <person name="Miyauchi S."/>
            <person name="Viragh M."/>
            <person name="Kuo A."/>
            <person name="Thoen E."/>
            <person name="Andreopoulos B."/>
            <person name="Lu D."/>
            <person name="Skrede I."/>
            <person name="Drula E."/>
            <person name="Henrissat B."/>
            <person name="Morin E."/>
            <person name="Kohler A."/>
            <person name="Barry K."/>
            <person name="LaButti K."/>
            <person name="Morin E."/>
            <person name="Salamov A."/>
            <person name="Lipzen A."/>
            <person name="Mereny Z."/>
            <person name="Hegedus B."/>
            <person name="Baldrian P."/>
            <person name="Stursova M."/>
            <person name="Weitz H."/>
            <person name="Taylor A."/>
            <person name="Grigoriev I.V."/>
            <person name="Nagy L.G."/>
            <person name="Martin F."/>
            <person name="Kauserud H."/>
        </authorList>
    </citation>
    <scope>NUCLEOTIDE SEQUENCE</scope>
    <source>
        <strain evidence="2">CBHHK188m</strain>
    </source>
</reference>
<dbReference type="InterPro" id="IPR019180">
    <property type="entry name" value="Oxidoreductase-like_N"/>
</dbReference>
<protein>
    <submittedName>
        <fullName evidence="2">Oxidoreductase-like protein</fullName>
    </submittedName>
</protein>
<evidence type="ECO:0000313" key="3">
    <source>
        <dbReference type="Proteomes" id="UP001215280"/>
    </source>
</evidence>
<comment type="caution">
    <text evidence="2">The sequence shown here is derived from an EMBL/GenBank/DDBJ whole genome shotgun (WGS) entry which is preliminary data.</text>
</comment>
<evidence type="ECO:0000313" key="2">
    <source>
        <dbReference type="EMBL" id="KAJ7723493.1"/>
    </source>
</evidence>
<accession>A0AAD7HLH7</accession>
<sequence>MLALTYFHCGVHSSPLTPLLRQFSSLDAGAIERLKNPARGGQNLSLRYRRLEQSLRRKEKLQLNMRALESDDSRSFDDGLSRVARTHLDDPTRYFRGFEIPQRPKPPESDECCMSGCAVCVYDLYEESLRTYTEAMANFRTMLTAAEIPRAAWPDSVRVRQSADELKKGVTLSAFEELEKSLKEKRATPDVGAPP</sequence>
<gene>
    <name evidence="2" type="ORF">DFH07DRAFT_759413</name>
</gene>
<dbReference type="GO" id="GO:0005739">
    <property type="term" value="C:mitochondrion"/>
    <property type="evidence" value="ECO:0007669"/>
    <property type="project" value="TreeGrafter"/>
</dbReference>
<dbReference type="Pfam" id="PF09791">
    <property type="entry name" value="Oxidored-like"/>
    <property type="match status" value="1"/>
</dbReference>
<name>A0AAD7HLH7_9AGAR</name>
<dbReference type="EMBL" id="JARJLG010000246">
    <property type="protein sequence ID" value="KAJ7723493.1"/>
    <property type="molecule type" value="Genomic_DNA"/>
</dbReference>
<dbReference type="PANTHER" id="PTHR21193:SF3">
    <property type="entry name" value="OXIDOREDUCTASE-LIKE DOMAIN-CONTAINING PROTEIN 1"/>
    <property type="match status" value="1"/>
</dbReference>
<dbReference type="InterPro" id="IPR039251">
    <property type="entry name" value="OXLD1"/>
</dbReference>
<dbReference type="PANTHER" id="PTHR21193">
    <property type="entry name" value="OXIDOREDUCTASE-LIKE DOMAIN-CONTAINING PROTEIN 1"/>
    <property type="match status" value="1"/>
</dbReference>
<proteinExistence type="predicted"/>
<feature type="domain" description="Oxidoreductase-like" evidence="1">
    <location>
        <begin position="95"/>
        <end position="139"/>
    </location>
</feature>